<evidence type="ECO:0000313" key="3">
    <source>
        <dbReference type="Proteomes" id="UP000322619"/>
    </source>
</evidence>
<evidence type="ECO:0000313" key="2">
    <source>
        <dbReference type="EMBL" id="TYC86364.1"/>
    </source>
</evidence>
<proteinExistence type="predicted"/>
<reference evidence="2 3" key="1">
    <citation type="submission" date="2019-08" db="EMBL/GenBank/DDBJ databases">
        <title>Isolation and enrichment of carboxydotrophic bacteria from anaerobic sludge for the production of bio-based chemicals from syngas.</title>
        <authorList>
            <person name="Antares A.L."/>
            <person name="Moreira J."/>
            <person name="Diender M."/>
            <person name="Parshina S.N."/>
            <person name="Stams A.J.M."/>
            <person name="Alves M."/>
            <person name="Alves J.I."/>
            <person name="Sousa D.Z."/>
        </authorList>
    </citation>
    <scope>NUCLEOTIDE SEQUENCE [LARGE SCALE GENOMIC DNA]</scope>
    <source>
        <strain evidence="2 3">JM</strain>
    </source>
</reference>
<dbReference type="Pfam" id="PF14355">
    <property type="entry name" value="Abi_C"/>
    <property type="match status" value="1"/>
</dbReference>
<evidence type="ECO:0000259" key="1">
    <source>
        <dbReference type="Pfam" id="PF14355"/>
    </source>
</evidence>
<dbReference type="AlphaFoldDB" id="A0A5D0WQJ3"/>
<comment type="caution">
    <text evidence="2">The sequence shown here is derived from an EMBL/GenBank/DDBJ whole genome shotgun (WGS) entry which is preliminary data.</text>
</comment>
<name>A0A5D0WQJ3_9FIRM</name>
<dbReference type="Proteomes" id="UP000322619">
    <property type="component" value="Unassembled WGS sequence"/>
</dbReference>
<dbReference type="InterPro" id="IPR026001">
    <property type="entry name" value="Abi-like_C"/>
</dbReference>
<organism evidence="2 3">
    <name type="scientific">Acetobacterium wieringae</name>
    <dbReference type="NCBI Taxonomy" id="52694"/>
    <lineage>
        <taxon>Bacteria</taxon>
        <taxon>Bacillati</taxon>
        <taxon>Bacillota</taxon>
        <taxon>Clostridia</taxon>
        <taxon>Eubacteriales</taxon>
        <taxon>Eubacteriaceae</taxon>
        <taxon>Acetobacterium</taxon>
    </lineage>
</organism>
<accession>A0A5D0WQJ3</accession>
<gene>
    <name evidence="2" type="ORF">FXB42_06650</name>
</gene>
<dbReference type="RefSeq" id="WP_148637235.1">
    <property type="nucleotide sequence ID" value="NZ_VSLA01000011.1"/>
</dbReference>
<dbReference type="EMBL" id="VSLA01000011">
    <property type="protein sequence ID" value="TYC86364.1"/>
    <property type="molecule type" value="Genomic_DNA"/>
</dbReference>
<protein>
    <submittedName>
        <fullName evidence="2">Abortive infection family protein</fullName>
    </submittedName>
</protein>
<sequence length="259" mass="29778">MRTGYLCDFSNATFARFVGDSINIDIYNGTGYEVYCSKANKLRQIWCEEPDPVVGNLLSDLLNYLEDYLLKEEKLGVYQKKKIAEMRIMSKRLIGNTIKIELPSKKEDDLQTLLIDINSALARNKPELVLDRLHTFSTKLLRQFCTENGIEVRDNKGKFYPLNSLAGSLSRYYEKNSLFQSDFTLLAIKNCISLFSQYNGVRNNQSFAHDNEILDGVEAEFVVKTMAGVITFLDHVEKCNKKMKTAKIEEEEDEFDIPF</sequence>
<feature type="domain" description="Abortive infection protein-like C-terminal" evidence="1">
    <location>
        <begin position="187"/>
        <end position="233"/>
    </location>
</feature>